<dbReference type="EC" id="1.8.5.-" evidence="2"/>
<dbReference type="PANTHER" id="PTHR32419">
    <property type="entry name" value="GLUTATHIONYL-HYDROQUINONE REDUCTASE"/>
    <property type="match status" value="1"/>
</dbReference>
<dbReference type="PANTHER" id="PTHR32419:SF6">
    <property type="entry name" value="GLUTATHIONE S-TRANSFERASE OMEGA-LIKE 1-RELATED"/>
    <property type="match status" value="1"/>
</dbReference>
<dbReference type="EMBL" id="JBHRSK010000017">
    <property type="protein sequence ID" value="MFC2970051.1"/>
    <property type="molecule type" value="Genomic_DNA"/>
</dbReference>
<dbReference type="InterPro" id="IPR040079">
    <property type="entry name" value="Glutathione_S-Trfase"/>
</dbReference>
<dbReference type="SUPFAM" id="SSF47616">
    <property type="entry name" value="GST C-terminal domain-like"/>
    <property type="match status" value="1"/>
</dbReference>
<dbReference type="Pfam" id="PF13410">
    <property type="entry name" value="GST_C_2"/>
    <property type="match status" value="1"/>
</dbReference>
<dbReference type="InterPro" id="IPR016639">
    <property type="entry name" value="GST_Omega/GSH"/>
</dbReference>
<dbReference type="InterPro" id="IPR036282">
    <property type="entry name" value="Glutathione-S-Trfase_C_sf"/>
</dbReference>
<dbReference type="PROSITE" id="PS50405">
    <property type="entry name" value="GST_CTER"/>
    <property type="match status" value="1"/>
</dbReference>
<evidence type="ECO:0000313" key="3">
    <source>
        <dbReference type="Proteomes" id="UP001595443"/>
    </source>
</evidence>
<dbReference type="SFLD" id="SFLDG01206">
    <property type="entry name" value="Xi.1"/>
    <property type="match status" value="1"/>
</dbReference>
<dbReference type="Pfam" id="PF13409">
    <property type="entry name" value="GST_N_2"/>
    <property type="match status" value="1"/>
</dbReference>
<sequence>MGQLVSGAWSEAWYDTSKSGGAFVRSTAGFRNWITADGRPGPSGAGGFRAESGRYHLYVSYACPWAHRTLIFRALKGLGEIIGLSVVHPDMLSDGWSFATDFPGTTGDRLYGLPFLRDLYTRAVPDVSGRVTVPVLWDRKTETIVSNESSEIIRMFNAAFDGLTGNRADFWPEDLRAAIEPVNARIYDGLNNGVYRAGFATSQAAYDAAAEQVFATLDWLEDRLAANRYLMGDRVTEADWRLFTTLIRFDAVYHGHFKCNRRRLVDYPNLWAYTRELYQWPGISATVQMNHIVRHYYYSHDSINPHRIIPLGPELDLAAPHGRNALRSEIRQAQPALA</sequence>
<gene>
    <name evidence="2" type="ORF">ACFOES_18290</name>
</gene>
<dbReference type="SFLD" id="SFLDG01148">
    <property type="entry name" value="Xi_(cytGST)"/>
    <property type="match status" value="1"/>
</dbReference>
<dbReference type="InterPro" id="IPR047047">
    <property type="entry name" value="GST_Omega-like_C"/>
</dbReference>
<keyword evidence="3" id="KW-1185">Reference proteome</keyword>
<evidence type="ECO:0000259" key="1">
    <source>
        <dbReference type="PROSITE" id="PS50405"/>
    </source>
</evidence>
<feature type="domain" description="GST C-terminal" evidence="1">
    <location>
        <begin position="172"/>
        <end position="296"/>
    </location>
</feature>
<dbReference type="InterPro" id="IPR010987">
    <property type="entry name" value="Glutathione-S-Trfase_C-like"/>
</dbReference>
<evidence type="ECO:0000313" key="2">
    <source>
        <dbReference type="EMBL" id="MFC2970051.1"/>
    </source>
</evidence>
<dbReference type="GO" id="GO:0016491">
    <property type="term" value="F:oxidoreductase activity"/>
    <property type="evidence" value="ECO:0007669"/>
    <property type="project" value="UniProtKB-KW"/>
</dbReference>
<protein>
    <submittedName>
        <fullName evidence="2">Glutathione S-transferase family protein</fullName>
        <ecNumber evidence="2">1.8.5.-</ecNumber>
    </submittedName>
</protein>
<name>A0ABV7AKU5_9RHOB</name>
<dbReference type="Gene3D" id="3.40.30.10">
    <property type="entry name" value="Glutaredoxin"/>
    <property type="match status" value="1"/>
</dbReference>
<dbReference type="CDD" id="cd03190">
    <property type="entry name" value="GST_C_Omega_like"/>
    <property type="match status" value="1"/>
</dbReference>
<dbReference type="PIRSF" id="PIRSF015753">
    <property type="entry name" value="GST"/>
    <property type="match status" value="1"/>
</dbReference>
<keyword evidence="2" id="KW-0560">Oxidoreductase</keyword>
<dbReference type="SFLD" id="SFLDS00019">
    <property type="entry name" value="Glutathione_Transferase_(cytos"/>
    <property type="match status" value="1"/>
</dbReference>
<accession>A0ABV7AKU5</accession>
<dbReference type="InterPro" id="IPR036249">
    <property type="entry name" value="Thioredoxin-like_sf"/>
</dbReference>
<comment type="caution">
    <text evidence="2">The sequence shown here is derived from an EMBL/GenBank/DDBJ whole genome shotgun (WGS) entry which is preliminary data.</text>
</comment>
<dbReference type="RefSeq" id="WP_377834813.1">
    <property type="nucleotide sequence ID" value="NZ_JBHRSK010000017.1"/>
</dbReference>
<proteinExistence type="predicted"/>
<dbReference type="Gene3D" id="1.20.1050.10">
    <property type="match status" value="1"/>
</dbReference>
<reference evidence="3" key="1">
    <citation type="journal article" date="2019" name="Int. J. Syst. Evol. Microbiol.">
        <title>The Global Catalogue of Microorganisms (GCM) 10K type strain sequencing project: providing services to taxonomists for standard genome sequencing and annotation.</title>
        <authorList>
            <consortium name="The Broad Institute Genomics Platform"/>
            <consortium name="The Broad Institute Genome Sequencing Center for Infectious Disease"/>
            <person name="Wu L."/>
            <person name="Ma J."/>
        </authorList>
    </citation>
    <scope>NUCLEOTIDE SEQUENCE [LARGE SCALE GENOMIC DNA]</scope>
    <source>
        <strain evidence="3">KCTC 62192</strain>
    </source>
</reference>
<dbReference type="SUPFAM" id="SSF52833">
    <property type="entry name" value="Thioredoxin-like"/>
    <property type="match status" value="1"/>
</dbReference>
<organism evidence="2 3">
    <name type="scientific">Acidimangrovimonas pyrenivorans</name>
    <dbReference type="NCBI Taxonomy" id="2030798"/>
    <lineage>
        <taxon>Bacteria</taxon>
        <taxon>Pseudomonadati</taxon>
        <taxon>Pseudomonadota</taxon>
        <taxon>Alphaproteobacteria</taxon>
        <taxon>Rhodobacterales</taxon>
        <taxon>Paracoccaceae</taxon>
        <taxon>Acidimangrovimonas</taxon>
    </lineage>
</organism>
<dbReference type="InterPro" id="IPR004045">
    <property type="entry name" value="Glutathione_S-Trfase_N"/>
</dbReference>
<dbReference type="Proteomes" id="UP001595443">
    <property type="component" value="Unassembled WGS sequence"/>
</dbReference>